<dbReference type="RefSeq" id="WP_058409808.1">
    <property type="nucleotide sequence ID" value="NZ_RBQE01000503.1"/>
</dbReference>
<evidence type="ECO:0000313" key="1">
    <source>
        <dbReference type="EMBL" id="RMO98846.1"/>
    </source>
</evidence>
<reference evidence="1 2" key="1">
    <citation type="submission" date="2018-08" db="EMBL/GenBank/DDBJ databases">
        <title>Recombination of ecologically and evolutionarily significant loci maintains genetic cohesion in the Pseudomonas syringae species complex.</title>
        <authorList>
            <person name="Dillon M."/>
            <person name="Thakur S."/>
            <person name="Almeida R.N.D."/>
            <person name="Weir B.S."/>
            <person name="Guttman D.S."/>
        </authorList>
    </citation>
    <scope>NUCLEOTIDE SEQUENCE [LARGE SCALE GENOMIC DNA]</scope>
    <source>
        <strain evidence="1 2">ICMP 3706</strain>
    </source>
</reference>
<dbReference type="EMBL" id="RBQE01000503">
    <property type="protein sequence ID" value="RMO98846.1"/>
    <property type="molecule type" value="Genomic_DNA"/>
</dbReference>
<organism evidence="1 2">
    <name type="scientific">Pseudomonas syringae pv. persicae</name>
    <dbReference type="NCBI Taxonomy" id="237306"/>
    <lineage>
        <taxon>Bacteria</taxon>
        <taxon>Pseudomonadati</taxon>
        <taxon>Pseudomonadota</taxon>
        <taxon>Gammaproteobacteria</taxon>
        <taxon>Pseudomonadales</taxon>
        <taxon>Pseudomonadaceae</taxon>
        <taxon>Pseudomonas</taxon>
    </lineage>
</organism>
<dbReference type="Gene3D" id="1.10.30.50">
    <property type="match status" value="1"/>
</dbReference>
<dbReference type="AlphaFoldDB" id="A0A3M3ZW24"/>
<protein>
    <recommendedName>
        <fullName evidence="3">HNH nuclease domain-containing protein</fullName>
    </recommendedName>
</protein>
<evidence type="ECO:0008006" key="3">
    <source>
        <dbReference type="Google" id="ProtNLM"/>
    </source>
</evidence>
<comment type="caution">
    <text evidence="1">The sequence shown here is derived from an EMBL/GenBank/DDBJ whole genome shotgun (WGS) entry which is preliminary data.</text>
</comment>
<dbReference type="Proteomes" id="UP000281604">
    <property type="component" value="Unassembled WGS sequence"/>
</dbReference>
<sequence length="375" mass="43130">MLFPYTYVPHQMENMQAFIDFIFFEVWCKAPVGLVFHPDLFKAKPDLKEVMVEFGFSAQAAERGKVFYKDVKSIYELFESLSPSQIKQLKKWYWGNNDLKKICNNHPAAQLARYTDIAKLHPVLSEHLASFFKNLYSQALLGLAALKDKIGIIDEHYTKFTGTNNRGKCPFCGISDLLGPDHSYRDAYDHYLPKAIYPFNSINFRNLVPACHHCNSSYKGSKDTALTPKDPCHHQTRRKMFYPFSILPYRITVQVTLQHADPEKLTRADIGISFGPLELEEQIATWKDVYGIEERYRAKFCGPDAKAWVVEVLDEWRWHEESAKTQGKSPEAYLQAVDYHTEKSPYTNGNFLKNSFLQACKAVGVFDKAVKPNNV</sequence>
<name>A0A3M3ZW24_9PSED</name>
<evidence type="ECO:0000313" key="2">
    <source>
        <dbReference type="Proteomes" id="UP000281604"/>
    </source>
</evidence>
<proteinExistence type="predicted"/>
<gene>
    <name evidence="1" type="ORF">ALQ30_200650</name>
</gene>
<accession>A0A3M3ZW24</accession>